<feature type="domain" description="PD-(D/E)XK endonuclease-like" evidence="1">
    <location>
        <begin position="661"/>
        <end position="851"/>
    </location>
</feature>
<name>A0ABS3Q4D6_9GAMM</name>
<dbReference type="InterPro" id="IPR027417">
    <property type="entry name" value="P-loop_NTPase"/>
</dbReference>
<reference evidence="2 3" key="1">
    <citation type="submission" date="2021-03" db="EMBL/GenBank/DDBJ databases">
        <title>Thiomicrorhabdus sp.nov.,novel sulfur-oxidizing bacteria isolated from coastal sediment.</title>
        <authorList>
            <person name="Liu X."/>
        </authorList>
    </citation>
    <scope>NUCLEOTIDE SEQUENCE [LARGE SCALE GENOMIC DNA]</scope>
    <source>
        <strain evidence="2 3">6S2-11</strain>
    </source>
</reference>
<evidence type="ECO:0000259" key="1">
    <source>
        <dbReference type="Pfam" id="PF12705"/>
    </source>
</evidence>
<proteinExistence type="predicted"/>
<dbReference type="Gene3D" id="3.90.320.10">
    <property type="match status" value="1"/>
</dbReference>
<dbReference type="Gene3D" id="3.40.50.300">
    <property type="entry name" value="P-loop containing nucleotide triphosphate hydrolases"/>
    <property type="match status" value="1"/>
</dbReference>
<dbReference type="SUPFAM" id="SSF52540">
    <property type="entry name" value="P-loop containing nucleoside triphosphate hydrolases"/>
    <property type="match status" value="1"/>
</dbReference>
<accession>A0ABS3Q4D6</accession>
<dbReference type="EMBL" id="JAGETV010000008">
    <property type="protein sequence ID" value="MBO1927200.1"/>
    <property type="molecule type" value="Genomic_DNA"/>
</dbReference>
<dbReference type="InterPro" id="IPR011604">
    <property type="entry name" value="PDDEXK-like_dom_sf"/>
</dbReference>
<dbReference type="InterPro" id="IPR038726">
    <property type="entry name" value="PDDEXK_AddAB-type"/>
</dbReference>
<sequence>MTPIQSNQNTLHLCANNRLAAALKQKALRAWQSNTFQNDDNPYQLVAPSLQAMTFNNWWQQWRDSIAFAGLDDLNYRRLLSDFEAEWCFEQALHAELKAREENPDEIQLLNPQQTAKQLYQAWNLSIEYLQEEWLDDSFLSPEVQLFKAVSDRYQQRLQQNQWLDSEQLMKASLAQMQNLVSEQPQAIQGLLPNIISLHGFDDFSPNMQRWLNIMQQAGVQIEQEQIAENNTAQNSQLYAAQDMQDEVQQAVLWAWQQIQNCKDSAQALKIGVIAPEMQQYKQLLQTTLDDFLTALGAQQPDLLGNANKLYNLSLGQPLHQVPLVENALLCLQLFLQPQKTCRFSDWSRWLISPYTQGDLIKRHQADMQLRRLGWSQISLPSLLNQCVDYLEDEERLLPLILPTGLLQALEKLVTFNLAAKLSQAQFIEACETTLQQIGWPGSRTLSSSEYQQQQALLNAINQFASFQGLAQEQNVSQWLSLLQRYISEQLHQPQTLGEPPIQVMGMLEAGGQEFDALWVLGLSDQAWPRAANPNPFIPMHLQREHKLPRADGQRELLYAQQIDRRLQACTQNLCLSYPRFSGEAELLPSPLLEEFNAGGFTARKYQSMAQQLFTQAVPDNTENQVADNQLLEWHADAQGPELEIGSKAPGGSGILGAQSKCPLMAFFDYRLGAKYGLQIIDETLQSTNQGQLLHRVLELLWQKLGNQSALLLLTAEELDELLEQKIEEAFAEVANTLNDSLLKLEKARIKTLCLQWLELEKTRPNFANVGTESKVEIELAGIKFSVVVDRIDSVDGQALILDYKTGKASIGDLLKTPLQAPQLAVYLHALEQLKEQSDGAKIKNLADEICGIGYGLLHSDDGVSFSALAEDEGVLPKARSVQIFNQMAEKENSAFYQVHWGDLLNSLKAEVLDLAAQIQQGQAQMQFARETDVQYAEAKLALRLPEVRQQIAQALSNASAESAGGQADV</sequence>
<dbReference type="RefSeq" id="WP_208148755.1">
    <property type="nucleotide sequence ID" value="NZ_JAGETV010000008.1"/>
</dbReference>
<comment type="caution">
    <text evidence="2">The sequence shown here is derived from an EMBL/GenBank/DDBJ whole genome shotgun (WGS) entry which is preliminary data.</text>
</comment>
<protein>
    <submittedName>
        <fullName evidence="2">PD-(D/E)XK nuclease family protein</fullName>
    </submittedName>
</protein>
<dbReference type="NCBIfam" id="TIGR03623">
    <property type="entry name" value="probable DNA repair protein"/>
    <property type="match status" value="1"/>
</dbReference>
<dbReference type="Pfam" id="PF12705">
    <property type="entry name" value="PDDEXK_1"/>
    <property type="match status" value="1"/>
</dbReference>
<keyword evidence="3" id="KW-1185">Reference proteome</keyword>
<evidence type="ECO:0000313" key="3">
    <source>
        <dbReference type="Proteomes" id="UP000664835"/>
    </source>
</evidence>
<dbReference type="InterPro" id="IPR019925">
    <property type="entry name" value="DNA_repair_protein_predicted"/>
</dbReference>
<dbReference type="Proteomes" id="UP000664835">
    <property type="component" value="Unassembled WGS sequence"/>
</dbReference>
<evidence type="ECO:0000313" key="2">
    <source>
        <dbReference type="EMBL" id="MBO1927200.1"/>
    </source>
</evidence>
<gene>
    <name evidence="2" type="ORF">J3998_06380</name>
</gene>
<organism evidence="2 3">
    <name type="scientific">Thiomicrorhabdus marina</name>
    <dbReference type="NCBI Taxonomy" id="2818442"/>
    <lineage>
        <taxon>Bacteria</taxon>
        <taxon>Pseudomonadati</taxon>
        <taxon>Pseudomonadota</taxon>
        <taxon>Gammaproteobacteria</taxon>
        <taxon>Thiotrichales</taxon>
        <taxon>Piscirickettsiaceae</taxon>
        <taxon>Thiomicrorhabdus</taxon>
    </lineage>
</organism>